<accession>A0A1H1NZ80</accession>
<dbReference type="PANTHER" id="PTHR42693">
    <property type="entry name" value="ARYLSULFATASE FAMILY MEMBER"/>
    <property type="match status" value="1"/>
</dbReference>
<evidence type="ECO:0000256" key="1">
    <source>
        <dbReference type="ARBA" id="ARBA00008779"/>
    </source>
</evidence>
<dbReference type="STRING" id="630515.SAMN04489812_0703"/>
<dbReference type="PROSITE" id="PS00149">
    <property type="entry name" value="SULFATASE_2"/>
    <property type="match status" value="1"/>
</dbReference>
<keyword evidence="4" id="KW-0106">Calcium</keyword>
<sequence>MTDFAALNYRRPEAERPRQSPVIVFLTDQQRWDATGIGGNPCGLTPNLDHAARSGTWFDNAHTPQPLCTPARSCLQTGNFATANGVHRNGLSLATDADTLAKRFSGAGYATGYIGKWHLAPTGSRGPVAPEDRGGYDYWLAANALEHVSDSYLTRLYDNDQQPVDLPGYRIDALTDAAIRYIGDHADEPFLLFVSFLEPHHQNRRDDYPAPEVYRDAYHGSWLPPDLASLHGTSYQQIGGYYGMIKRMDEAYGRLLDALRSLGLYEDTITVFSSDHGCHFKTRNGEYKRSVHDGSTRVPLMIRGPQVPRGRIVEDVVSTVGLPATLMELAGIEAPVGIQPSLTPVMRSVEPPAGEAFIQVSETEVARGIRTQRWKYGVIAPDADPIADAGSDRYVEGYLYDLEADPYELNNLVGLPSHRDVSDHLRERLLSWMKAAGEPDAVVESAVTSPAGRGQLEVWPSEVTS</sequence>
<keyword evidence="7" id="KW-1185">Reference proteome</keyword>
<organism evidence="6 7">
    <name type="scientific">Microlunatus soli</name>
    <dbReference type="NCBI Taxonomy" id="630515"/>
    <lineage>
        <taxon>Bacteria</taxon>
        <taxon>Bacillati</taxon>
        <taxon>Actinomycetota</taxon>
        <taxon>Actinomycetes</taxon>
        <taxon>Propionibacteriales</taxon>
        <taxon>Propionibacteriaceae</taxon>
        <taxon>Microlunatus</taxon>
    </lineage>
</organism>
<feature type="domain" description="Sulfatase N-terminal" evidence="5">
    <location>
        <begin position="22"/>
        <end position="332"/>
    </location>
</feature>
<evidence type="ECO:0000313" key="6">
    <source>
        <dbReference type="EMBL" id="SDS04278.1"/>
    </source>
</evidence>
<comment type="similarity">
    <text evidence="1">Belongs to the sulfatase family.</text>
</comment>
<dbReference type="SUPFAM" id="SSF53649">
    <property type="entry name" value="Alkaline phosphatase-like"/>
    <property type="match status" value="1"/>
</dbReference>
<keyword evidence="3" id="KW-0378">Hydrolase</keyword>
<dbReference type="InterPro" id="IPR017850">
    <property type="entry name" value="Alkaline_phosphatase_core_sf"/>
</dbReference>
<reference evidence="6 7" key="1">
    <citation type="submission" date="2016-10" db="EMBL/GenBank/DDBJ databases">
        <authorList>
            <person name="de Groot N.N."/>
        </authorList>
    </citation>
    <scope>NUCLEOTIDE SEQUENCE [LARGE SCALE GENOMIC DNA]</scope>
    <source>
        <strain evidence="6 7">DSM 21800</strain>
    </source>
</reference>
<proteinExistence type="inferred from homology"/>
<dbReference type="EMBL" id="LT629772">
    <property type="protein sequence ID" value="SDS04278.1"/>
    <property type="molecule type" value="Genomic_DNA"/>
</dbReference>
<dbReference type="Pfam" id="PF00884">
    <property type="entry name" value="Sulfatase"/>
    <property type="match status" value="1"/>
</dbReference>
<dbReference type="GO" id="GO:0046872">
    <property type="term" value="F:metal ion binding"/>
    <property type="evidence" value="ECO:0007669"/>
    <property type="project" value="UniProtKB-KW"/>
</dbReference>
<dbReference type="RefSeq" id="WP_172836063.1">
    <property type="nucleotide sequence ID" value="NZ_LT629772.1"/>
</dbReference>
<dbReference type="Gene3D" id="3.40.720.10">
    <property type="entry name" value="Alkaline Phosphatase, subunit A"/>
    <property type="match status" value="1"/>
</dbReference>
<name>A0A1H1NZ80_9ACTN</name>
<gene>
    <name evidence="6" type="ORF">SAMN04489812_0703</name>
</gene>
<dbReference type="Proteomes" id="UP000199103">
    <property type="component" value="Chromosome I"/>
</dbReference>
<dbReference type="InterPro" id="IPR050738">
    <property type="entry name" value="Sulfatase"/>
</dbReference>
<evidence type="ECO:0000313" key="7">
    <source>
        <dbReference type="Proteomes" id="UP000199103"/>
    </source>
</evidence>
<evidence type="ECO:0000256" key="4">
    <source>
        <dbReference type="ARBA" id="ARBA00022837"/>
    </source>
</evidence>
<evidence type="ECO:0000259" key="5">
    <source>
        <dbReference type="Pfam" id="PF00884"/>
    </source>
</evidence>
<dbReference type="InterPro" id="IPR000917">
    <property type="entry name" value="Sulfatase_N"/>
</dbReference>
<evidence type="ECO:0000256" key="2">
    <source>
        <dbReference type="ARBA" id="ARBA00022723"/>
    </source>
</evidence>
<keyword evidence="2" id="KW-0479">Metal-binding</keyword>
<dbReference type="PANTHER" id="PTHR42693:SF53">
    <property type="entry name" value="ENDO-4-O-SULFATASE"/>
    <property type="match status" value="1"/>
</dbReference>
<dbReference type="AlphaFoldDB" id="A0A1H1NZ80"/>
<dbReference type="GO" id="GO:0004065">
    <property type="term" value="F:arylsulfatase activity"/>
    <property type="evidence" value="ECO:0007669"/>
    <property type="project" value="TreeGrafter"/>
</dbReference>
<protein>
    <submittedName>
        <fullName evidence="6">Arylsulfatase A</fullName>
    </submittedName>
</protein>
<evidence type="ECO:0000256" key="3">
    <source>
        <dbReference type="ARBA" id="ARBA00022801"/>
    </source>
</evidence>
<dbReference type="InterPro" id="IPR024607">
    <property type="entry name" value="Sulfatase_CS"/>
</dbReference>